<evidence type="ECO:0000313" key="2">
    <source>
        <dbReference type="Proteomes" id="UP000655420"/>
    </source>
</evidence>
<comment type="caution">
    <text evidence="1">The sequence shown here is derived from an EMBL/GenBank/DDBJ whole genome shotgun (WGS) entry which is preliminary data.</text>
</comment>
<name>A0A8J7M8Q9_9RHOB</name>
<gene>
    <name evidence="1" type="ORF">H0I76_11620</name>
</gene>
<dbReference type="Pfam" id="PF09898">
    <property type="entry name" value="DUF2125"/>
    <property type="match status" value="2"/>
</dbReference>
<evidence type="ECO:0000313" key="1">
    <source>
        <dbReference type="EMBL" id="MBK0399840.1"/>
    </source>
</evidence>
<dbReference type="EMBL" id="JAEHHL010000006">
    <property type="protein sequence ID" value="MBK0399840.1"/>
    <property type="molecule type" value="Genomic_DNA"/>
</dbReference>
<sequence length="500" mass="52347">MRRAAIYGGSTLVLAAAGWSALWFTGRGELAERLDLERERLLAQGIEVEHQPPLIGGFPFGYEVELREIALSDRASGLTAQLPVVTATTDLGDVERVLYRLPPTFFVELPGADAAEGADPVRVEFETEEMVVEQRFAEARPAAMAVRAKSALAVHAAEGQALNAAIELGQIDATLDLPMAAQGAETALRLAVGSVDYLVTGETETGAPTRLEGGAQRLGLTATTDQRTPAAVLAVLAGAPGGGRLAATLQAEGTRIEGAVGAADIPQSGRLSLSSGATGGVFRIEGGQLSLSSSSENNRLELVPGDPSIRLQGAAVIDRIETVYRSPLMPAEAMDELALRIAMGKITPDAGLWRAIDPEEALVRAPGEVILDLLGTARMLADEETGLPMGAELGNLTLRSADLSLLGASAELRGDLEFLQPANRPVGRLTLTLTRSMELVGELVRAGLLDISAAQLATAIAANYTQPGATPQTLVSDLEFRDGTIWVNGEEGWSFGPPAP</sequence>
<dbReference type="Proteomes" id="UP000655420">
    <property type="component" value="Unassembled WGS sequence"/>
</dbReference>
<protein>
    <submittedName>
        <fullName evidence="1">DUF2125 domain-containing protein</fullName>
    </submittedName>
</protein>
<organism evidence="1 2">
    <name type="scientific">Thermohalobaculum xanthum</name>
    <dbReference type="NCBI Taxonomy" id="2753746"/>
    <lineage>
        <taxon>Bacteria</taxon>
        <taxon>Pseudomonadati</taxon>
        <taxon>Pseudomonadota</taxon>
        <taxon>Alphaproteobacteria</taxon>
        <taxon>Rhodobacterales</taxon>
        <taxon>Paracoccaceae</taxon>
        <taxon>Thermohalobaculum</taxon>
    </lineage>
</organism>
<proteinExistence type="predicted"/>
<accession>A0A8J7M8Q9</accession>
<reference evidence="1" key="1">
    <citation type="submission" date="2020-12" db="EMBL/GenBank/DDBJ databases">
        <title>Bacterial taxonomy.</title>
        <authorList>
            <person name="Pan X."/>
        </authorList>
    </citation>
    <scope>NUCLEOTIDE SEQUENCE</scope>
    <source>
        <strain evidence="1">M0105</strain>
    </source>
</reference>
<keyword evidence="2" id="KW-1185">Reference proteome</keyword>
<dbReference type="InterPro" id="IPR018666">
    <property type="entry name" value="DUF2125"/>
</dbReference>
<dbReference type="RefSeq" id="WP_200610028.1">
    <property type="nucleotide sequence ID" value="NZ_JAEHHL010000006.1"/>
</dbReference>
<dbReference type="AlphaFoldDB" id="A0A8J7M8Q9"/>